<keyword evidence="2" id="KW-1185">Reference proteome</keyword>
<dbReference type="Proteomes" id="UP000813444">
    <property type="component" value="Unassembled WGS sequence"/>
</dbReference>
<accession>A0A8K0T3E2</accession>
<gene>
    <name evidence="1" type="ORF">B0I35DRAFT_474043</name>
</gene>
<evidence type="ECO:0000313" key="2">
    <source>
        <dbReference type="Proteomes" id="UP000813444"/>
    </source>
</evidence>
<sequence length="387" mass="42479">MPLSLPIAVLKPPPDEGWRGRVLRRFWDTLEQVELTPRSLAELDHRNRISNAHGEPEEPAAQVVQEPIRIHSLQRFARNGGPDLGSIRKLLDEEDAACVSYDTIPEHHHNHPFTCKDAEMEIALGDIGAAMPQQGLQPANMASILSAMRQNGFLSIHDFTRDLSEFMDNNRGSRTQDIILSQITRHVTGELRREASTNVRFDASCHISQALVLQMCPFFCDGYNGEISAIGDALLDDVLEPLLIPSTEPGAPQAPNFFFLVDGQPRGGRVEVTRQACLAGSSGARAMGILESYVVDTLGCETACSAGEASAFTVALAHGILDVYAHHSDADNRIHMSMLGSYDMQKLGSHSFLAGAYAALTVARLAEECRRVRMEEVMHFTFGEAAY</sequence>
<name>A0A8K0T3E2_9HYPO</name>
<proteinExistence type="predicted"/>
<dbReference type="EMBL" id="JAGPNK010000001">
    <property type="protein sequence ID" value="KAH7329438.1"/>
    <property type="molecule type" value="Genomic_DNA"/>
</dbReference>
<reference evidence="1" key="1">
    <citation type="journal article" date="2021" name="Nat. Commun.">
        <title>Genetic determinants of endophytism in the Arabidopsis root mycobiome.</title>
        <authorList>
            <person name="Mesny F."/>
            <person name="Miyauchi S."/>
            <person name="Thiergart T."/>
            <person name="Pickel B."/>
            <person name="Atanasova L."/>
            <person name="Karlsson M."/>
            <person name="Huettel B."/>
            <person name="Barry K.W."/>
            <person name="Haridas S."/>
            <person name="Chen C."/>
            <person name="Bauer D."/>
            <person name="Andreopoulos W."/>
            <person name="Pangilinan J."/>
            <person name="LaButti K."/>
            <person name="Riley R."/>
            <person name="Lipzen A."/>
            <person name="Clum A."/>
            <person name="Drula E."/>
            <person name="Henrissat B."/>
            <person name="Kohler A."/>
            <person name="Grigoriev I.V."/>
            <person name="Martin F.M."/>
            <person name="Hacquard S."/>
        </authorList>
    </citation>
    <scope>NUCLEOTIDE SEQUENCE</scope>
    <source>
        <strain evidence="1">MPI-CAGE-CH-0235</strain>
    </source>
</reference>
<comment type="caution">
    <text evidence="1">The sequence shown here is derived from an EMBL/GenBank/DDBJ whole genome shotgun (WGS) entry which is preliminary data.</text>
</comment>
<dbReference type="OrthoDB" id="5336565at2759"/>
<protein>
    <submittedName>
        <fullName evidence="1">Uncharacterized protein</fullName>
    </submittedName>
</protein>
<organism evidence="1 2">
    <name type="scientific">Stachybotrys elegans</name>
    <dbReference type="NCBI Taxonomy" id="80388"/>
    <lineage>
        <taxon>Eukaryota</taxon>
        <taxon>Fungi</taxon>
        <taxon>Dikarya</taxon>
        <taxon>Ascomycota</taxon>
        <taxon>Pezizomycotina</taxon>
        <taxon>Sordariomycetes</taxon>
        <taxon>Hypocreomycetidae</taxon>
        <taxon>Hypocreales</taxon>
        <taxon>Stachybotryaceae</taxon>
        <taxon>Stachybotrys</taxon>
    </lineage>
</organism>
<dbReference type="AlphaFoldDB" id="A0A8K0T3E2"/>
<evidence type="ECO:0000313" key="1">
    <source>
        <dbReference type="EMBL" id="KAH7329438.1"/>
    </source>
</evidence>